<dbReference type="EMBL" id="VSSQ01050159">
    <property type="protein sequence ID" value="MPN04232.1"/>
    <property type="molecule type" value="Genomic_DNA"/>
</dbReference>
<name>A0A645ESG7_9ZZZZ</name>
<reference evidence="1" key="1">
    <citation type="submission" date="2019-08" db="EMBL/GenBank/DDBJ databases">
        <authorList>
            <person name="Kucharzyk K."/>
            <person name="Murdoch R.W."/>
            <person name="Higgins S."/>
            <person name="Loffler F."/>
        </authorList>
    </citation>
    <scope>NUCLEOTIDE SEQUENCE</scope>
</reference>
<gene>
    <name evidence="1" type="ORF">SDC9_151468</name>
</gene>
<accession>A0A645ESG7</accession>
<organism evidence="1">
    <name type="scientific">bioreactor metagenome</name>
    <dbReference type="NCBI Taxonomy" id="1076179"/>
    <lineage>
        <taxon>unclassified sequences</taxon>
        <taxon>metagenomes</taxon>
        <taxon>ecological metagenomes</taxon>
    </lineage>
</organism>
<dbReference type="AlphaFoldDB" id="A0A645ESG7"/>
<sequence length="89" mass="9570">MEQSQIVPVAGDFAAIDSLPEQGILVPVKGVVIKISLLSSDRGSIPGFNSSYKYLMTSPFEPIYFFAQSICSGSACTIPALKLILNKLF</sequence>
<protein>
    <submittedName>
        <fullName evidence="1">Uncharacterized protein</fullName>
    </submittedName>
</protein>
<proteinExistence type="predicted"/>
<comment type="caution">
    <text evidence="1">The sequence shown here is derived from an EMBL/GenBank/DDBJ whole genome shotgun (WGS) entry which is preliminary data.</text>
</comment>
<evidence type="ECO:0000313" key="1">
    <source>
        <dbReference type="EMBL" id="MPN04232.1"/>
    </source>
</evidence>